<dbReference type="GO" id="GO:0061710">
    <property type="term" value="F:L-threonylcarbamoyladenylate synthase"/>
    <property type="evidence" value="ECO:0007669"/>
    <property type="project" value="UniProtKB-EC"/>
</dbReference>
<feature type="domain" description="YrdC-like" evidence="12">
    <location>
        <begin position="17"/>
        <end position="200"/>
    </location>
</feature>
<dbReference type="PROSITE" id="PS51163">
    <property type="entry name" value="YRDC"/>
    <property type="match status" value="1"/>
</dbReference>
<evidence type="ECO:0000256" key="11">
    <source>
        <dbReference type="ARBA" id="ARBA00048366"/>
    </source>
</evidence>
<dbReference type="Gene3D" id="3.90.870.10">
    <property type="entry name" value="DHBP synthase"/>
    <property type="match status" value="1"/>
</dbReference>
<dbReference type="NCBIfam" id="TIGR00057">
    <property type="entry name" value="L-threonylcarbamoyladenylate synthase"/>
    <property type="match status" value="1"/>
</dbReference>
<dbReference type="GO" id="GO:0000049">
    <property type="term" value="F:tRNA binding"/>
    <property type="evidence" value="ECO:0007669"/>
    <property type="project" value="TreeGrafter"/>
</dbReference>
<sequence length="213" mass="23457">MLRCWYKLLGAVRKSRKNMLDKVMGSLNRNEIVCFPTETVYALACSAYSEEALFKLCKIKRRDTSKPLSLLCKDLTQVAELAKLDDANLKVLEMLTPGPVTFVLPICNTQNLPRSFFGNTLGIRIPDHEIANAVLQAVSYPLVATSANMSGIAEAAKAVDVPEEIRQHVSALWNDDSSVGGVCSTVFDLTTKKVIRAGVFPDRKIFDAIRAAH</sequence>
<dbReference type="EMBL" id="CP046391">
    <property type="protein sequence ID" value="QJC27667.1"/>
    <property type="molecule type" value="Genomic_DNA"/>
</dbReference>
<dbReference type="InterPro" id="IPR006070">
    <property type="entry name" value="Sua5-like_dom"/>
</dbReference>
<dbReference type="AlphaFoldDB" id="A0A858PYL7"/>
<evidence type="ECO:0000313" key="14">
    <source>
        <dbReference type="Proteomes" id="UP000500930"/>
    </source>
</evidence>
<comment type="subcellular location">
    <subcellularLocation>
        <location evidence="1">Cytoplasm</location>
    </subcellularLocation>
</comment>
<keyword evidence="14" id="KW-1185">Reference proteome</keyword>
<dbReference type="GO" id="GO:0003725">
    <property type="term" value="F:double-stranded RNA binding"/>
    <property type="evidence" value="ECO:0007669"/>
    <property type="project" value="InterPro"/>
</dbReference>
<evidence type="ECO:0000256" key="4">
    <source>
        <dbReference type="ARBA" id="ARBA00022490"/>
    </source>
</evidence>
<dbReference type="GO" id="GO:0006450">
    <property type="term" value="P:regulation of translational fidelity"/>
    <property type="evidence" value="ECO:0007669"/>
    <property type="project" value="TreeGrafter"/>
</dbReference>
<evidence type="ECO:0000256" key="9">
    <source>
        <dbReference type="ARBA" id="ARBA00022840"/>
    </source>
</evidence>
<dbReference type="InterPro" id="IPR050156">
    <property type="entry name" value="TC-AMP_synthase_SUA5"/>
</dbReference>
<comment type="similarity">
    <text evidence="2">Belongs to the SUA5 family.</text>
</comment>
<evidence type="ECO:0000259" key="12">
    <source>
        <dbReference type="PROSITE" id="PS51163"/>
    </source>
</evidence>
<dbReference type="GO" id="GO:0005737">
    <property type="term" value="C:cytoplasm"/>
    <property type="evidence" value="ECO:0007669"/>
    <property type="project" value="UniProtKB-SubCell"/>
</dbReference>
<keyword evidence="8" id="KW-0547">Nucleotide-binding</keyword>
<evidence type="ECO:0000256" key="8">
    <source>
        <dbReference type="ARBA" id="ARBA00022741"/>
    </source>
</evidence>
<dbReference type="InterPro" id="IPR017945">
    <property type="entry name" value="DHBP_synth_RibB-like_a/b_dom"/>
</dbReference>
<evidence type="ECO:0000256" key="6">
    <source>
        <dbReference type="ARBA" id="ARBA00022694"/>
    </source>
</evidence>
<dbReference type="GO" id="GO:0008033">
    <property type="term" value="P:tRNA processing"/>
    <property type="evidence" value="ECO:0007669"/>
    <property type="project" value="UniProtKB-KW"/>
</dbReference>
<dbReference type="Proteomes" id="UP000500930">
    <property type="component" value="Chromosome"/>
</dbReference>
<organism evidence="13 14">
    <name type="scientific">Anaplasma platys</name>
    <dbReference type="NCBI Taxonomy" id="949"/>
    <lineage>
        <taxon>Bacteria</taxon>
        <taxon>Pseudomonadati</taxon>
        <taxon>Pseudomonadota</taxon>
        <taxon>Alphaproteobacteria</taxon>
        <taxon>Rickettsiales</taxon>
        <taxon>Anaplasmataceae</taxon>
        <taxon>Anaplasma</taxon>
    </lineage>
</organism>
<dbReference type="PANTHER" id="PTHR17490">
    <property type="entry name" value="SUA5"/>
    <property type="match status" value="1"/>
</dbReference>
<evidence type="ECO:0000313" key="13">
    <source>
        <dbReference type="EMBL" id="QJC27667.1"/>
    </source>
</evidence>
<protein>
    <recommendedName>
        <fullName evidence="10">L-threonylcarbamoyladenylate synthase</fullName>
        <ecNumber evidence="3">2.7.7.87</ecNumber>
    </recommendedName>
    <alternativeName>
        <fullName evidence="10">L-threonylcarbamoyladenylate synthase</fullName>
    </alternativeName>
</protein>
<evidence type="ECO:0000256" key="10">
    <source>
        <dbReference type="ARBA" id="ARBA00029774"/>
    </source>
</evidence>
<reference evidence="13 14" key="1">
    <citation type="journal article" date="2020" name="Pathogens">
        <title>First Whole Genome Sequence of Anaplasma platys, an Obligate Intracellular Rickettsial Pathogen of Dogs.</title>
        <authorList>
            <person name="Llanes A."/>
            <person name="Rajeev S."/>
        </authorList>
    </citation>
    <scope>NUCLEOTIDE SEQUENCE [LARGE SCALE GENOMIC DNA]</scope>
    <source>
        <strain evidence="13 14">S3</strain>
    </source>
</reference>
<name>A0A858PYL7_9RICK</name>
<keyword evidence="7" id="KW-0548">Nucleotidyltransferase</keyword>
<dbReference type="Pfam" id="PF01300">
    <property type="entry name" value="Sua5_yciO_yrdC"/>
    <property type="match status" value="1"/>
</dbReference>
<dbReference type="GO" id="GO:0005524">
    <property type="term" value="F:ATP binding"/>
    <property type="evidence" value="ECO:0007669"/>
    <property type="project" value="UniProtKB-KW"/>
</dbReference>
<dbReference type="PANTHER" id="PTHR17490:SF16">
    <property type="entry name" value="THREONYLCARBAMOYL-AMP SYNTHASE"/>
    <property type="match status" value="1"/>
</dbReference>
<dbReference type="KEGG" id="aplt:ANPL_02025"/>
<dbReference type="EC" id="2.7.7.87" evidence="3"/>
<accession>A0A858PYL7</accession>
<keyword evidence="6" id="KW-0819">tRNA processing</keyword>
<comment type="catalytic activity">
    <reaction evidence="11">
        <text>L-threonine + hydrogencarbonate + ATP = L-threonylcarbamoyladenylate + diphosphate + H2O</text>
        <dbReference type="Rhea" id="RHEA:36407"/>
        <dbReference type="ChEBI" id="CHEBI:15377"/>
        <dbReference type="ChEBI" id="CHEBI:17544"/>
        <dbReference type="ChEBI" id="CHEBI:30616"/>
        <dbReference type="ChEBI" id="CHEBI:33019"/>
        <dbReference type="ChEBI" id="CHEBI:57926"/>
        <dbReference type="ChEBI" id="CHEBI:73682"/>
        <dbReference type="EC" id="2.7.7.87"/>
    </reaction>
</comment>
<evidence type="ECO:0000256" key="5">
    <source>
        <dbReference type="ARBA" id="ARBA00022679"/>
    </source>
</evidence>
<keyword evidence="5" id="KW-0808">Transferase</keyword>
<keyword evidence="9" id="KW-0067">ATP-binding</keyword>
<dbReference type="RefSeq" id="WP_272899033.1">
    <property type="nucleotide sequence ID" value="NZ_CP046391.1"/>
</dbReference>
<evidence type="ECO:0000256" key="3">
    <source>
        <dbReference type="ARBA" id="ARBA00012584"/>
    </source>
</evidence>
<evidence type="ECO:0000256" key="2">
    <source>
        <dbReference type="ARBA" id="ARBA00007663"/>
    </source>
</evidence>
<keyword evidence="4" id="KW-0963">Cytoplasm</keyword>
<evidence type="ECO:0000256" key="1">
    <source>
        <dbReference type="ARBA" id="ARBA00004496"/>
    </source>
</evidence>
<proteinExistence type="inferred from homology"/>
<gene>
    <name evidence="13" type="primary">yciO</name>
    <name evidence="13" type="ORF">ANPL_02025</name>
</gene>
<dbReference type="SUPFAM" id="SSF55821">
    <property type="entry name" value="YrdC/RibB"/>
    <property type="match status" value="1"/>
</dbReference>
<evidence type="ECO:0000256" key="7">
    <source>
        <dbReference type="ARBA" id="ARBA00022695"/>
    </source>
</evidence>